<keyword evidence="4 6" id="KW-1133">Transmembrane helix</keyword>
<evidence type="ECO:0000256" key="1">
    <source>
        <dbReference type="ARBA" id="ARBA00004141"/>
    </source>
</evidence>
<dbReference type="InterPro" id="IPR000620">
    <property type="entry name" value="EamA_dom"/>
</dbReference>
<dbReference type="InterPro" id="IPR037185">
    <property type="entry name" value="EmrE-like"/>
</dbReference>
<sequence>MQRAIPIMFIAMSLIPGGDSAGKLLTSGMGVSPLFVAWSRFAIGTALLLPFLPAGSGALLRNWRIWVRAVSLALGITCIQTALQTVDVATAFAAFFIGPIISYVLAVVFLREAVTPLRSALTVLGFCGVLLVVRPGSDTNLDVLWAVAAGTFYGTFLTMSRWLSALGSPMALTFTQLLIAGFLMLPLGLLHLPAFSLPVAGLTVASALCSMLGNLLLLYAYRISPATRIAPLVYFQLIAAVALGWILFGDLPDVFTWMGLALIIGAGLTSARLR</sequence>
<dbReference type="RefSeq" id="WP_071972977.1">
    <property type="nucleotide sequence ID" value="NZ_CP018076.1"/>
</dbReference>
<dbReference type="OrthoDB" id="7818056at2"/>
<dbReference type="EMBL" id="CP018076">
    <property type="protein sequence ID" value="APE44629.1"/>
    <property type="molecule type" value="Genomic_DNA"/>
</dbReference>
<keyword evidence="9" id="KW-1185">Reference proteome</keyword>
<accession>A0A1J0WK33</accession>
<feature type="transmembrane region" description="Helical" evidence="6">
    <location>
        <begin position="89"/>
        <end position="110"/>
    </location>
</feature>
<evidence type="ECO:0000313" key="8">
    <source>
        <dbReference type="EMBL" id="APE44629.1"/>
    </source>
</evidence>
<feature type="transmembrane region" description="Helical" evidence="6">
    <location>
        <begin position="30"/>
        <end position="53"/>
    </location>
</feature>
<evidence type="ECO:0000256" key="4">
    <source>
        <dbReference type="ARBA" id="ARBA00022989"/>
    </source>
</evidence>
<dbReference type="STRING" id="1917485.BOO69_15335"/>
<dbReference type="Gene3D" id="1.10.3730.20">
    <property type="match status" value="1"/>
</dbReference>
<dbReference type="Proteomes" id="UP000181897">
    <property type="component" value="Chromosome"/>
</dbReference>
<evidence type="ECO:0000259" key="7">
    <source>
        <dbReference type="Pfam" id="PF00892"/>
    </source>
</evidence>
<keyword evidence="3 6" id="KW-0812">Transmembrane</keyword>
<dbReference type="Pfam" id="PF00892">
    <property type="entry name" value="EamA"/>
    <property type="match status" value="2"/>
</dbReference>
<proteinExistence type="inferred from homology"/>
<dbReference type="SUPFAM" id="SSF103481">
    <property type="entry name" value="Multidrug resistance efflux transporter EmrE"/>
    <property type="match status" value="2"/>
</dbReference>
<evidence type="ECO:0000256" key="5">
    <source>
        <dbReference type="ARBA" id="ARBA00023136"/>
    </source>
</evidence>
<evidence type="ECO:0000256" key="6">
    <source>
        <dbReference type="SAM" id="Phobius"/>
    </source>
</evidence>
<feature type="transmembrane region" description="Helical" evidence="6">
    <location>
        <begin position="117"/>
        <end position="137"/>
    </location>
</feature>
<organism evidence="8 9">
    <name type="scientific">Sulfitobacter alexandrii</name>
    <dbReference type="NCBI Taxonomy" id="1917485"/>
    <lineage>
        <taxon>Bacteria</taxon>
        <taxon>Pseudomonadati</taxon>
        <taxon>Pseudomonadota</taxon>
        <taxon>Alphaproteobacteria</taxon>
        <taxon>Rhodobacterales</taxon>
        <taxon>Roseobacteraceae</taxon>
        <taxon>Sulfitobacter</taxon>
    </lineage>
</organism>
<protein>
    <recommendedName>
        <fullName evidence="7">EamA domain-containing protein</fullName>
    </recommendedName>
</protein>
<evidence type="ECO:0000256" key="2">
    <source>
        <dbReference type="ARBA" id="ARBA00009853"/>
    </source>
</evidence>
<dbReference type="KEGG" id="suam:BOO69_15335"/>
<comment type="similarity">
    <text evidence="2">Belongs to the drug/metabolite transporter (DMT) superfamily. 10 TMS drug/metabolite exporter (DME) (TC 2.A.7.3) family.</text>
</comment>
<feature type="transmembrane region" description="Helical" evidence="6">
    <location>
        <begin position="254"/>
        <end position="273"/>
    </location>
</feature>
<keyword evidence="5 6" id="KW-0472">Membrane</keyword>
<reference evidence="8 9" key="1">
    <citation type="submission" date="2016-11" db="EMBL/GenBank/DDBJ databases">
        <title>Complete genome sequence of Sulfitobacter sp. AM1-D1, a toxic bacteria associated with marine dinoflagellate Alexandrium minutum in East China Sea.</title>
        <authorList>
            <person name="Yang Q."/>
            <person name="Zhang X."/>
            <person name="Tian X."/>
        </authorList>
    </citation>
    <scope>NUCLEOTIDE SEQUENCE [LARGE SCALE GENOMIC DNA]</scope>
    <source>
        <strain evidence="8 9">AM1-D1</strain>
    </source>
</reference>
<feature type="domain" description="EamA" evidence="7">
    <location>
        <begin position="30"/>
        <end position="133"/>
    </location>
</feature>
<feature type="transmembrane region" description="Helical" evidence="6">
    <location>
        <begin position="229"/>
        <end position="248"/>
    </location>
</feature>
<gene>
    <name evidence="8" type="ORF">BOO69_15335</name>
</gene>
<dbReference type="PANTHER" id="PTHR22911:SF6">
    <property type="entry name" value="SOLUTE CARRIER FAMILY 35 MEMBER G1"/>
    <property type="match status" value="1"/>
</dbReference>
<feature type="transmembrane region" description="Helical" evidence="6">
    <location>
        <begin position="170"/>
        <end position="189"/>
    </location>
</feature>
<feature type="transmembrane region" description="Helical" evidence="6">
    <location>
        <begin position="195"/>
        <end position="217"/>
    </location>
</feature>
<evidence type="ECO:0000256" key="3">
    <source>
        <dbReference type="ARBA" id="ARBA00022692"/>
    </source>
</evidence>
<feature type="domain" description="EamA" evidence="7">
    <location>
        <begin position="143"/>
        <end position="266"/>
    </location>
</feature>
<feature type="transmembrane region" description="Helical" evidence="6">
    <location>
        <begin position="143"/>
        <end position="163"/>
    </location>
</feature>
<dbReference type="AlphaFoldDB" id="A0A1J0WK33"/>
<dbReference type="GO" id="GO:0016020">
    <property type="term" value="C:membrane"/>
    <property type="evidence" value="ECO:0007669"/>
    <property type="project" value="UniProtKB-SubCell"/>
</dbReference>
<evidence type="ECO:0000313" key="9">
    <source>
        <dbReference type="Proteomes" id="UP000181897"/>
    </source>
</evidence>
<dbReference type="PANTHER" id="PTHR22911">
    <property type="entry name" value="ACYL-MALONYL CONDENSING ENZYME-RELATED"/>
    <property type="match status" value="1"/>
</dbReference>
<comment type="subcellular location">
    <subcellularLocation>
        <location evidence="1">Membrane</location>
        <topology evidence="1">Multi-pass membrane protein</topology>
    </subcellularLocation>
</comment>
<name>A0A1J0WK33_9RHOB</name>
<feature type="transmembrane region" description="Helical" evidence="6">
    <location>
        <begin position="65"/>
        <end position="83"/>
    </location>
</feature>